<gene>
    <name evidence="1" type="ORF">MANES_07G127600v8</name>
</gene>
<accession>A0ACB7HG60</accession>
<dbReference type="Proteomes" id="UP000091857">
    <property type="component" value="Chromosome 7"/>
</dbReference>
<name>A0ACB7HG60_MANES</name>
<organism evidence="1 2">
    <name type="scientific">Manihot esculenta</name>
    <name type="common">Cassava</name>
    <name type="synonym">Jatropha manihot</name>
    <dbReference type="NCBI Taxonomy" id="3983"/>
    <lineage>
        <taxon>Eukaryota</taxon>
        <taxon>Viridiplantae</taxon>
        <taxon>Streptophyta</taxon>
        <taxon>Embryophyta</taxon>
        <taxon>Tracheophyta</taxon>
        <taxon>Spermatophyta</taxon>
        <taxon>Magnoliopsida</taxon>
        <taxon>eudicotyledons</taxon>
        <taxon>Gunneridae</taxon>
        <taxon>Pentapetalae</taxon>
        <taxon>rosids</taxon>
        <taxon>fabids</taxon>
        <taxon>Malpighiales</taxon>
        <taxon>Euphorbiaceae</taxon>
        <taxon>Crotonoideae</taxon>
        <taxon>Manihoteae</taxon>
        <taxon>Manihot</taxon>
    </lineage>
</organism>
<proteinExistence type="predicted"/>
<keyword evidence="2" id="KW-1185">Reference proteome</keyword>
<sequence>MSNTWQLTVLGSSPLELTTGDPSSPDCKLQNPLNTQIVNYFSEDKYASKNRNCSKGVMLQLLFLLLLFCLIIMFPFLAFSLSFSFTVNFPSVSGENFTFLQVGLKRIDAAVDALRSMGFPEALVRRTVRKLLKAYGGDDGWTFIEECSYKLLIDSILEEQEKSGRENSEPKPLESSDPTLLVENQVSEDGIVQDNSGAQVHSPQGYSKQVQSPSIESPSPKKLALHLSSKSHSSSSTAAEAVPSFFKNEQCHGKLGRELPSFQISAGVCSPQLFSPPPVKSPQAQSSKPCYGWLSEDDDDDE</sequence>
<reference evidence="2" key="1">
    <citation type="journal article" date="2016" name="Nat. Biotechnol.">
        <title>Sequencing wild and cultivated cassava and related species reveals extensive interspecific hybridization and genetic diversity.</title>
        <authorList>
            <person name="Bredeson J.V."/>
            <person name="Lyons J.B."/>
            <person name="Prochnik S.E."/>
            <person name="Wu G.A."/>
            <person name="Ha C.M."/>
            <person name="Edsinger-Gonzales E."/>
            <person name="Grimwood J."/>
            <person name="Schmutz J."/>
            <person name="Rabbi I.Y."/>
            <person name="Egesi C."/>
            <person name="Nauluvula P."/>
            <person name="Lebot V."/>
            <person name="Ndunguru J."/>
            <person name="Mkamilo G."/>
            <person name="Bart R.S."/>
            <person name="Setter T.L."/>
            <person name="Gleadow R.M."/>
            <person name="Kulakow P."/>
            <person name="Ferguson M.E."/>
            <person name="Rounsley S."/>
            <person name="Rokhsar D.S."/>
        </authorList>
    </citation>
    <scope>NUCLEOTIDE SEQUENCE [LARGE SCALE GENOMIC DNA]</scope>
    <source>
        <strain evidence="2">cv. AM560-2</strain>
    </source>
</reference>
<protein>
    <submittedName>
        <fullName evidence="1">Uncharacterized protein</fullName>
    </submittedName>
</protein>
<dbReference type="EMBL" id="CM004393">
    <property type="protein sequence ID" value="KAG8651447.1"/>
    <property type="molecule type" value="Genomic_DNA"/>
</dbReference>
<evidence type="ECO:0000313" key="1">
    <source>
        <dbReference type="EMBL" id="KAG8651447.1"/>
    </source>
</evidence>
<evidence type="ECO:0000313" key="2">
    <source>
        <dbReference type="Proteomes" id="UP000091857"/>
    </source>
</evidence>
<comment type="caution">
    <text evidence="1">The sequence shown here is derived from an EMBL/GenBank/DDBJ whole genome shotgun (WGS) entry which is preliminary data.</text>
</comment>